<evidence type="ECO:0000256" key="1">
    <source>
        <dbReference type="SAM" id="Phobius"/>
    </source>
</evidence>
<keyword evidence="1" id="KW-0472">Membrane</keyword>
<feature type="transmembrane region" description="Helical" evidence="1">
    <location>
        <begin position="21"/>
        <end position="48"/>
    </location>
</feature>
<evidence type="ECO:0000313" key="3">
    <source>
        <dbReference type="Proteomes" id="UP001595539"/>
    </source>
</evidence>
<reference evidence="3" key="1">
    <citation type="journal article" date="2019" name="Int. J. Syst. Evol. Microbiol.">
        <title>The Global Catalogue of Microorganisms (GCM) 10K type strain sequencing project: providing services to taxonomists for standard genome sequencing and annotation.</title>
        <authorList>
            <consortium name="The Broad Institute Genomics Platform"/>
            <consortium name="The Broad Institute Genome Sequencing Center for Infectious Disease"/>
            <person name="Wu L."/>
            <person name="Ma J."/>
        </authorList>
    </citation>
    <scope>NUCLEOTIDE SEQUENCE [LARGE SCALE GENOMIC DNA]</scope>
    <source>
        <strain evidence="3">KCTC 42473</strain>
    </source>
</reference>
<keyword evidence="1" id="KW-1133">Transmembrane helix</keyword>
<feature type="transmembrane region" description="Helical" evidence="1">
    <location>
        <begin position="78"/>
        <end position="94"/>
    </location>
</feature>
<sequence length="130" mass="14078">MANLRTASLRSRGPDPLRRDGWWIFAAVLAAVLALFGLTLFAGGVWLILLGGSWYYALAGAGLLTTAWLLATGSSDALPVYGLVWLATVAWAFWEVGTDWWAQVPRLVAPTLVLVLIVLVVPAVSTRRSR</sequence>
<feature type="transmembrane region" description="Helical" evidence="1">
    <location>
        <begin position="106"/>
        <end position="124"/>
    </location>
</feature>
<organism evidence="2 3">
    <name type="scientific">Paracoccus angustae</name>
    <dbReference type="NCBI Taxonomy" id="1671480"/>
    <lineage>
        <taxon>Bacteria</taxon>
        <taxon>Pseudomonadati</taxon>
        <taxon>Pseudomonadota</taxon>
        <taxon>Alphaproteobacteria</taxon>
        <taxon>Rhodobacterales</taxon>
        <taxon>Paracoccaceae</taxon>
        <taxon>Paracoccus</taxon>
    </lineage>
</organism>
<gene>
    <name evidence="2" type="ORF">ACFOM8_08230</name>
</gene>
<feature type="transmembrane region" description="Helical" evidence="1">
    <location>
        <begin position="54"/>
        <end position="71"/>
    </location>
</feature>
<protein>
    <submittedName>
        <fullName evidence="2">Glucose dehydrogenase</fullName>
    </submittedName>
</protein>
<comment type="caution">
    <text evidence="2">The sequence shown here is derived from an EMBL/GenBank/DDBJ whole genome shotgun (WGS) entry which is preliminary data.</text>
</comment>
<evidence type="ECO:0000313" key="2">
    <source>
        <dbReference type="EMBL" id="MFC3629433.1"/>
    </source>
</evidence>
<dbReference type="EMBL" id="JBHRXY010000004">
    <property type="protein sequence ID" value="MFC3629433.1"/>
    <property type="molecule type" value="Genomic_DNA"/>
</dbReference>
<accession>A0ABV7U3A9</accession>
<proteinExistence type="predicted"/>
<name>A0ABV7U3A9_9RHOB</name>
<keyword evidence="1" id="KW-0812">Transmembrane</keyword>
<dbReference type="Proteomes" id="UP001595539">
    <property type="component" value="Unassembled WGS sequence"/>
</dbReference>
<dbReference type="RefSeq" id="WP_377760989.1">
    <property type="nucleotide sequence ID" value="NZ_JBHRXY010000004.1"/>
</dbReference>
<keyword evidence="3" id="KW-1185">Reference proteome</keyword>